<accession>A0AAE1VQ99</accession>
<comment type="caution">
    <text evidence="2">The sequence shown here is derived from an EMBL/GenBank/DDBJ whole genome shotgun (WGS) entry which is preliminary data.</text>
</comment>
<name>A0AAE1VQ99_9SOLA</name>
<dbReference type="EMBL" id="JAVYJV010000004">
    <property type="protein sequence ID" value="KAK4372641.1"/>
    <property type="molecule type" value="Genomic_DNA"/>
</dbReference>
<keyword evidence="1" id="KW-0472">Membrane</keyword>
<evidence type="ECO:0000256" key="1">
    <source>
        <dbReference type="SAM" id="Phobius"/>
    </source>
</evidence>
<evidence type="ECO:0000313" key="2">
    <source>
        <dbReference type="EMBL" id="KAK4372641.1"/>
    </source>
</evidence>
<proteinExistence type="predicted"/>
<gene>
    <name evidence="2" type="ORF">RND71_008025</name>
</gene>
<evidence type="ECO:0000313" key="3">
    <source>
        <dbReference type="Proteomes" id="UP001291623"/>
    </source>
</evidence>
<feature type="transmembrane region" description="Helical" evidence="1">
    <location>
        <begin position="69"/>
        <end position="89"/>
    </location>
</feature>
<dbReference type="Proteomes" id="UP001291623">
    <property type="component" value="Unassembled WGS sequence"/>
</dbReference>
<organism evidence="2 3">
    <name type="scientific">Anisodus tanguticus</name>
    <dbReference type="NCBI Taxonomy" id="243964"/>
    <lineage>
        <taxon>Eukaryota</taxon>
        <taxon>Viridiplantae</taxon>
        <taxon>Streptophyta</taxon>
        <taxon>Embryophyta</taxon>
        <taxon>Tracheophyta</taxon>
        <taxon>Spermatophyta</taxon>
        <taxon>Magnoliopsida</taxon>
        <taxon>eudicotyledons</taxon>
        <taxon>Gunneridae</taxon>
        <taxon>Pentapetalae</taxon>
        <taxon>asterids</taxon>
        <taxon>lamiids</taxon>
        <taxon>Solanales</taxon>
        <taxon>Solanaceae</taxon>
        <taxon>Solanoideae</taxon>
        <taxon>Hyoscyameae</taxon>
        <taxon>Anisodus</taxon>
    </lineage>
</organism>
<dbReference type="AlphaFoldDB" id="A0AAE1VQ99"/>
<reference evidence="2" key="1">
    <citation type="submission" date="2023-12" db="EMBL/GenBank/DDBJ databases">
        <title>Genome assembly of Anisodus tanguticus.</title>
        <authorList>
            <person name="Wang Y.-J."/>
        </authorList>
    </citation>
    <scope>NUCLEOTIDE SEQUENCE</scope>
    <source>
        <strain evidence="2">KB-2021</strain>
        <tissue evidence="2">Leaf</tissue>
    </source>
</reference>
<sequence length="294" mass="33613">MLLGNAGTLLGTKILEKILRAFGAGLALACGRFLASDRSTTPEFLLLLVFSFLLITLFVIRRRNPKNMILFLLFDFFLCLFSCLFRLFILDSFFSFIELPAAFIFGVSSASNESANSDRESGEMESSSSSESLTTFRNVIAAENEAEIYDRIKILENLQYYNIPPQNTPGDYAALVRENFDSAINVPHFIKIYDLEYFDLQVLERKGLVQDKLSDLMLSEENLSQILDKSPYSNIRKEAYHFLEDKLKPVGDPRHAFQRHLLEGSLRFYIADLTAQGKRSTIYQDFLTYFQDSD</sequence>
<keyword evidence="1" id="KW-1133">Transmembrane helix</keyword>
<protein>
    <submittedName>
        <fullName evidence="2">Uncharacterized protein</fullName>
    </submittedName>
</protein>
<keyword evidence="3" id="KW-1185">Reference proteome</keyword>
<keyword evidence="1" id="KW-0812">Transmembrane</keyword>
<feature type="transmembrane region" description="Helical" evidence="1">
    <location>
        <begin position="41"/>
        <end position="60"/>
    </location>
</feature>